<reference evidence="2 3" key="1">
    <citation type="journal article" date="2022" name="G3 (Bethesda)">
        <title>Whole-genome sequence and methylome profiling of the almond [Prunus dulcis (Mill.) D.A. Webb] cultivar 'Nonpareil'.</title>
        <authorList>
            <person name="D'Amico-Willman K.M."/>
            <person name="Ouma W.Z."/>
            <person name="Meulia T."/>
            <person name="Sideli G.M."/>
            <person name="Gradziel T.M."/>
            <person name="Fresnedo-Ramirez J."/>
        </authorList>
    </citation>
    <scope>NUCLEOTIDE SEQUENCE [LARGE SCALE GENOMIC DNA]</scope>
    <source>
        <strain evidence="2">Clone GOH B32 T37-40</strain>
    </source>
</reference>
<feature type="domain" description="Retroviral polymerase SH3-like" evidence="1">
    <location>
        <begin position="114"/>
        <end position="174"/>
    </location>
</feature>
<evidence type="ECO:0000313" key="3">
    <source>
        <dbReference type="Proteomes" id="UP001054821"/>
    </source>
</evidence>
<dbReference type="InterPro" id="IPR057670">
    <property type="entry name" value="SH3_retrovirus"/>
</dbReference>
<accession>A0AAD4UT98</accession>
<evidence type="ECO:0000259" key="1">
    <source>
        <dbReference type="Pfam" id="PF25597"/>
    </source>
</evidence>
<comment type="caution">
    <text evidence="2">The sequence shown here is derived from an EMBL/GenBank/DDBJ whole genome shotgun (WGS) entry which is preliminary data.</text>
</comment>
<name>A0AAD4UT98_PRUDU</name>
<dbReference type="EMBL" id="JAJFAZ020000008">
    <property type="protein sequence ID" value="KAI5311863.1"/>
    <property type="molecule type" value="Genomic_DNA"/>
</dbReference>
<gene>
    <name evidence="2" type="ORF">L3X38_041036</name>
</gene>
<dbReference type="Proteomes" id="UP001054821">
    <property type="component" value="Chromosome 8"/>
</dbReference>
<organism evidence="2 3">
    <name type="scientific">Prunus dulcis</name>
    <name type="common">Almond</name>
    <name type="synonym">Amygdalus dulcis</name>
    <dbReference type="NCBI Taxonomy" id="3755"/>
    <lineage>
        <taxon>Eukaryota</taxon>
        <taxon>Viridiplantae</taxon>
        <taxon>Streptophyta</taxon>
        <taxon>Embryophyta</taxon>
        <taxon>Tracheophyta</taxon>
        <taxon>Spermatophyta</taxon>
        <taxon>Magnoliopsida</taxon>
        <taxon>eudicotyledons</taxon>
        <taxon>Gunneridae</taxon>
        <taxon>Pentapetalae</taxon>
        <taxon>rosids</taxon>
        <taxon>fabids</taxon>
        <taxon>Rosales</taxon>
        <taxon>Rosaceae</taxon>
        <taxon>Amygdaloideae</taxon>
        <taxon>Amygdaleae</taxon>
        <taxon>Prunus</taxon>
    </lineage>
</organism>
<dbReference type="AlphaFoldDB" id="A0AAD4UT98"/>
<evidence type="ECO:0000313" key="2">
    <source>
        <dbReference type="EMBL" id="KAI5311863.1"/>
    </source>
</evidence>
<protein>
    <recommendedName>
        <fullName evidence="1">Retroviral polymerase SH3-like domain-containing protein</fullName>
    </recommendedName>
</protein>
<proteinExistence type="predicted"/>
<dbReference type="Pfam" id="PF25597">
    <property type="entry name" value="SH3_retrovirus"/>
    <property type="match status" value="1"/>
</dbReference>
<keyword evidence="3" id="KW-1185">Reference proteome</keyword>
<sequence>MSEGFTHRVKHSSFPFHCPGSLHRKGREKSKRLFTSMRKGQQNRDLGTTNGFLTHVSWAAGIHQRRRSGGKQWKEEGKALGIEPRHLGNFAHFSSYGSPSPSVRLLEQKAPTGCSAYALIPSDERSKLKPKSLECIFIGFESGVKGYKLWDLVNQKKILSRDVVFDEKTMPMNKVKNSEAKEDVVEKETTIEVPLTKVRIAN</sequence>